<dbReference type="InterPro" id="IPR002711">
    <property type="entry name" value="HNH"/>
</dbReference>
<dbReference type="GO" id="GO:0008270">
    <property type="term" value="F:zinc ion binding"/>
    <property type="evidence" value="ECO:0007669"/>
    <property type="project" value="InterPro"/>
</dbReference>
<dbReference type="GO" id="GO:0004519">
    <property type="term" value="F:endonuclease activity"/>
    <property type="evidence" value="ECO:0007669"/>
    <property type="project" value="InterPro"/>
</dbReference>
<gene>
    <name evidence="3" type="ORF">PRRU23_05310</name>
</gene>
<sequence length="258" mass="30238">MTHRTDYTRDDLHEFFHHFMMGKFEDDAQEVKVFIETAEDVLPPTLNEYFGTRYASIYDIQDENEIESLRKKIKAHTVLKNIDKQEEPRYTEVLKWYRLFVKSLHNESSPILVPGEDATNHSPVDDKSESTIEHNDADYAPDSEGLEHQYNLTKKERNPELRRKCIEYYKHLWGGHIHCICCGFDFGKAYGDIGEGYIEIHHVNPHHTYEGVHKVDPTKDLIPLCSNCHSMIHRVEGQGKCMSLKELKDHYKGIKYNE</sequence>
<dbReference type="CDD" id="cd00085">
    <property type="entry name" value="HNHc"/>
    <property type="match status" value="1"/>
</dbReference>
<evidence type="ECO:0000313" key="3">
    <source>
        <dbReference type="EMBL" id="GJG26831.1"/>
    </source>
</evidence>
<reference evidence="3" key="1">
    <citation type="submission" date="2021-08" db="EMBL/GenBank/DDBJ databases">
        <title>Prevotella lacticifex sp. nov., isolated from rumen of cow.</title>
        <authorList>
            <person name="Shinkai T."/>
            <person name="Ikeyama N."/>
            <person name="Kumagai M."/>
            <person name="Ohmori H."/>
            <person name="Sakamoto M."/>
            <person name="Ohkuma M."/>
            <person name="Mitsumori M."/>
        </authorList>
    </citation>
    <scope>NUCLEOTIDE SEQUENCE</scope>
    <source>
        <strain evidence="3">DSM 11371</strain>
    </source>
</reference>
<dbReference type="EMBL" id="BPTR01000001">
    <property type="protein sequence ID" value="GJG26831.1"/>
    <property type="molecule type" value="Genomic_DNA"/>
</dbReference>
<evidence type="ECO:0000256" key="1">
    <source>
        <dbReference type="SAM" id="MobiDB-lite"/>
    </source>
</evidence>
<comment type="caution">
    <text evidence="3">The sequence shown here is derived from an EMBL/GenBank/DDBJ whole genome shotgun (WGS) entry which is preliminary data.</text>
</comment>
<evidence type="ECO:0000259" key="2">
    <source>
        <dbReference type="Pfam" id="PF01844"/>
    </source>
</evidence>
<dbReference type="AlphaFoldDB" id="A0AA37MIH2"/>
<proteinExistence type="predicted"/>
<dbReference type="Proteomes" id="UP000887043">
    <property type="component" value="Unassembled WGS sequence"/>
</dbReference>
<feature type="domain" description="HNH" evidence="2">
    <location>
        <begin position="179"/>
        <end position="233"/>
    </location>
</feature>
<feature type="compositionally biased region" description="Basic and acidic residues" evidence="1">
    <location>
        <begin position="123"/>
        <end position="137"/>
    </location>
</feature>
<dbReference type="InterPro" id="IPR003615">
    <property type="entry name" value="HNH_nuc"/>
</dbReference>
<dbReference type="Pfam" id="PF01844">
    <property type="entry name" value="HNH"/>
    <property type="match status" value="1"/>
</dbReference>
<name>A0AA37MIH2_SEGBR</name>
<evidence type="ECO:0000313" key="4">
    <source>
        <dbReference type="Proteomes" id="UP000887043"/>
    </source>
</evidence>
<feature type="region of interest" description="Disordered" evidence="1">
    <location>
        <begin position="112"/>
        <end position="143"/>
    </location>
</feature>
<protein>
    <recommendedName>
        <fullName evidence="2">HNH domain-containing protein</fullName>
    </recommendedName>
</protein>
<dbReference type="GO" id="GO:0003676">
    <property type="term" value="F:nucleic acid binding"/>
    <property type="evidence" value="ECO:0007669"/>
    <property type="project" value="InterPro"/>
</dbReference>
<organism evidence="3 4">
    <name type="scientific">Segatella bryantii</name>
    <name type="common">Prevotella bryantii</name>
    <dbReference type="NCBI Taxonomy" id="77095"/>
    <lineage>
        <taxon>Bacteria</taxon>
        <taxon>Pseudomonadati</taxon>
        <taxon>Bacteroidota</taxon>
        <taxon>Bacteroidia</taxon>
        <taxon>Bacteroidales</taxon>
        <taxon>Prevotellaceae</taxon>
        <taxon>Segatella</taxon>
    </lineage>
</organism>
<dbReference type="RefSeq" id="WP_006282635.1">
    <property type="nucleotide sequence ID" value="NZ_BPTR01000001.1"/>
</dbReference>
<accession>A0AA37MIH2</accession>